<dbReference type="PANTHER" id="PTHR43115">
    <property type="entry name" value="DEHYDROGENASE/REDUCTASE SDR FAMILY MEMBER 11"/>
    <property type="match status" value="1"/>
</dbReference>
<evidence type="ECO:0000256" key="2">
    <source>
        <dbReference type="ARBA" id="ARBA00023002"/>
    </source>
</evidence>
<sequence length="247" mass="27526">MERWTNKVAVVTGASSGIGVATCKVLAEQGMIVMGLARRVEKIIAQTRPLISPRYQKNLHPYKCDVGNEENVRAAFAWIIEKFGSIDVLINNAGVVYNSYIIDYDNSEAIRSTVSTNILGVVWCTREAYRNMKERNFDGHIININSIVGHSLTESAGLNIYPPTKYAVTAMTEVVRQELRTRNSKVKITSISPGEVKTKLFGENYEYPADMPLLAPEDIANAIVYCIQTPPHVQVHEMIIKPVGEKI</sequence>
<evidence type="ECO:0000313" key="4">
    <source>
        <dbReference type="EnsemblMetazoa" id="MDOA007120-PA"/>
    </source>
</evidence>
<dbReference type="VEuPathDB" id="VectorBase:MDOA007120"/>
<dbReference type="SUPFAM" id="SSF51735">
    <property type="entry name" value="NAD(P)-binding Rossmann-fold domains"/>
    <property type="match status" value="1"/>
</dbReference>
<dbReference type="RefSeq" id="XP_005187634.2">
    <property type="nucleotide sequence ID" value="XM_005187577.4"/>
</dbReference>
<dbReference type="PRINTS" id="PR00081">
    <property type="entry name" value="GDHRDH"/>
</dbReference>
<evidence type="ECO:0000256" key="1">
    <source>
        <dbReference type="ARBA" id="ARBA00006484"/>
    </source>
</evidence>
<dbReference type="GO" id="GO:0016616">
    <property type="term" value="F:oxidoreductase activity, acting on the CH-OH group of donors, NAD or NADP as acceptor"/>
    <property type="evidence" value="ECO:0007669"/>
    <property type="project" value="UniProtKB-ARBA"/>
</dbReference>
<reference evidence="4" key="1">
    <citation type="submission" date="2020-05" db="UniProtKB">
        <authorList>
            <consortium name="EnsemblMetazoa"/>
        </authorList>
    </citation>
    <scope>IDENTIFICATION</scope>
    <source>
        <strain evidence="4">Aabys</strain>
    </source>
</reference>
<dbReference type="Pfam" id="PF00106">
    <property type="entry name" value="adh_short"/>
    <property type="match status" value="1"/>
</dbReference>
<dbReference type="VEuPathDB" id="VectorBase:MDOMA2_010366"/>
<name>A0A1I8MPJ0_MUSDO</name>
<keyword evidence="2" id="KW-0560">Oxidoreductase</keyword>
<dbReference type="InterPro" id="IPR036291">
    <property type="entry name" value="NAD(P)-bd_dom_sf"/>
</dbReference>
<dbReference type="STRING" id="7370.A0A1I8MPJ0"/>
<accession>A0A1I8MPJ0</accession>
<comment type="similarity">
    <text evidence="1 3">Belongs to the short-chain dehydrogenases/reductases (SDR) family.</text>
</comment>
<dbReference type="EnsemblMetazoa" id="MDOA007120-RA">
    <property type="protein sequence ID" value="MDOA007120-PA"/>
    <property type="gene ID" value="MDOA007120"/>
</dbReference>
<dbReference type="PANTHER" id="PTHR43115:SF4">
    <property type="entry name" value="DEHYDROGENASE_REDUCTASE SDR FAMILY MEMBER 11"/>
    <property type="match status" value="1"/>
</dbReference>
<dbReference type="Gene3D" id="3.40.50.720">
    <property type="entry name" value="NAD(P)-binding Rossmann-like Domain"/>
    <property type="match status" value="1"/>
</dbReference>
<protein>
    <recommendedName>
        <fullName evidence="5">Short chain dehydrogenase</fullName>
    </recommendedName>
</protein>
<dbReference type="AlphaFoldDB" id="A0A1I8MPJ0"/>
<organism evidence="4">
    <name type="scientific">Musca domestica</name>
    <name type="common">House fly</name>
    <dbReference type="NCBI Taxonomy" id="7370"/>
    <lineage>
        <taxon>Eukaryota</taxon>
        <taxon>Metazoa</taxon>
        <taxon>Ecdysozoa</taxon>
        <taxon>Arthropoda</taxon>
        <taxon>Hexapoda</taxon>
        <taxon>Insecta</taxon>
        <taxon>Pterygota</taxon>
        <taxon>Neoptera</taxon>
        <taxon>Endopterygota</taxon>
        <taxon>Diptera</taxon>
        <taxon>Brachycera</taxon>
        <taxon>Muscomorpha</taxon>
        <taxon>Muscoidea</taxon>
        <taxon>Muscidae</taxon>
        <taxon>Musca</taxon>
    </lineage>
</organism>
<dbReference type="FunFam" id="3.40.50.720:FF:000047">
    <property type="entry name" value="NADP-dependent L-serine/L-allo-threonine dehydrogenase"/>
    <property type="match status" value="1"/>
</dbReference>
<gene>
    <name evidence="4" type="primary">101892573</name>
</gene>
<dbReference type="PRINTS" id="PR00080">
    <property type="entry name" value="SDRFAMILY"/>
</dbReference>
<evidence type="ECO:0000256" key="3">
    <source>
        <dbReference type="RuleBase" id="RU000363"/>
    </source>
</evidence>
<dbReference type="eggNOG" id="KOG1205">
    <property type="taxonomic scope" value="Eukaryota"/>
</dbReference>
<dbReference type="InterPro" id="IPR002347">
    <property type="entry name" value="SDR_fam"/>
</dbReference>
<proteinExistence type="inferred from homology"/>
<evidence type="ECO:0008006" key="5">
    <source>
        <dbReference type="Google" id="ProtNLM"/>
    </source>
</evidence>